<keyword evidence="3" id="KW-1185">Reference proteome</keyword>
<dbReference type="Proteomes" id="UP001642464">
    <property type="component" value="Unassembled WGS sequence"/>
</dbReference>
<gene>
    <name evidence="2" type="ORF">SCF082_LOCUS44949</name>
</gene>
<organism evidence="2 3">
    <name type="scientific">Durusdinium trenchii</name>
    <dbReference type="NCBI Taxonomy" id="1381693"/>
    <lineage>
        <taxon>Eukaryota</taxon>
        <taxon>Sar</taxon>
        <taxon>Alveolata</taxon>
        <taxon>Dinophyceae</taxon>
        <taxon>Suessiales</taxon>
        <taxon>Symbiodiniaceae</taxon>
        <taxon>Durusdinium</taxon>
    </lineage>
</organism>
<sequence>MPARRSQKARIRLLRAIERGQEHHAELLVQPQEVVDDFEASGAYQAHPPLPVPDRTAKRTKTVRSDPNTKQTISARNATNGPETEDAAFGRRRFPLTGTTGRVPKEATRSGGFDSHKLSKAQGLFSEKDMKIQRFWRSFWSAPPAATRKTKRHGIVFSTPARARAGRDTIDLSCTPSIV</sequence>
<dbReference type="EMBL" id="CAXAMM010040829">
    <property type="protein sequence ID" value="CAK9095705.1"/>
    <property type="molecule type" value="Genomic_DNA"/>
</dbReference>
<comment type="caution">
    <text evidence="2">The sequence shown here is derived from an EMBL/GenBank/DDBJ whole genome shotgun (WGS) entry which is preliminary data.</text>
</comment>
<feature type="compositionally biased region" description="Polar residues" evidence="1">
    <location>
        <begin position="65"/>
        <end position="82"/>
    </location>
</feature>
<accession>A0ABP0R6G6</accession>
<feature type="region of interest" description="Disordered" evidence="1">
    <location>
        <begin position="42"/>
        <end position="114"/>
    </location>
</feature>
<evidence type="ECO:0000256" key="1">
    <source>
        <dbReference type="SAM" id="MobiDB-lite"/>
    </source>
</evidence>
<evidence type="ECO:0000313" key="2">
    <source>
        <dbReference type="EMBL" id="CAK9095705.1"/>
    </source>
</evidence>
<evidence type="ECO:0000313" key="3">
    <source>
        <dbReference type="Proteomes" id="UP001642464"/>
    </source>
</evidence>
<proteinExistence type="predicted"/>
<name>A0ABP0R6G6_9DINO</name>
<protein>
    <submittedName>
        <fullName evidence="2">Uncharacterized protein</fullName>
    </submittedName>
</protein>
<reference evidence="2 3" key="1">
    <citation type="submission" date="2024-02" db="EMBL/GenBank/DDBJ databases">
        <authorList>
            <person name="Chen Y."/>
            <person name="Shah S."/>
            <person name="Dougan E. K."/>
            <person name="Thang M."/>
            <person name="Chan C."/>
        </authorList>
    </citation>
    <scope>NUCLEOTIDE SEQUENCE [LARGE SCALE GENOMIC DNA]</scope>
</reference>